<dbReference type="InterPro" id="IPR036412">
    <property type="entry name" value="HAD-like_sf"/>
</dbReference>
<dbReference type="PANTHER" id="PTHR10000">
    <property type="entry name" value="PHOSPHOSERINE PHOSPHATASE"/>
    <property type="match status" value="1"/>
</dbReference>
<dbReference type="Gene3D" id="3.40.50.1000">
    <property type="entry name" value="HAD superfamily/HAD-like"/>
    <property type="match status" value="1"/>
</dbReference>
<dbReference type="SFLD" id="SFLDG01140">
    <property type="entry name" value="C2.B:_Phosphomannomutase_and_P"/>
    <property type="match status" value="1"/>
</dbReference>
<comment type="caution">
    <text evidence="1">The sequence shown here is derived from an EMBL/GenBank/DDBJ whole genome shotgun (WGS) entry which is preliminary data.</text>
</comment>
<dbReference type="InterPro" id="IPR006379">
    <property type="entry name" value="HAD-SF_hydro_IIB"/>
</dbReference>
<gene>
    <name evidence="1" type="ORF">M3N64_07130</name>
</gene>
<evidence type="ECO:0000313" key="2">
    <source>
        <dbReference type="Proteomes" id="UP001203004"/>
    </source>
</evidence>
<protein>
    <submittedName>
        <fullName evidence="1">Cof-type HAD-IIB family hydrolase</fullName>
    </submittedName>
</protein>
<dbReference type="SFLD" id="SFLDS00003">
    <property type="entry name" value="Haloacid_Dehalogenase"/>
    <property type="match status" value="1"/>
</dbReference>
<dbReference type="SUPFAM" id="SSF56784">
    <property type="entry name" value="HAD-like"/>
    <property type="match status" value="1"/>
</dbReference>
<dbReference type="NCBIfam" id="TIGR01484">
    <property type="entry name" value="HAD-SF-IIB"/>
    <property type="match status" value="1"/>
</dbReference>
<dbReference type="InterPro" id="IPR023214">
    <property type="entry name" value="HAD_sf"/>
</dbReference>
<organism evidence="1 2">
    <name type="scientific">Sporolactobacillus mangiferae</name>
    <dbReference type="NCBI Taxonomy" id="2940498"/>
    <lineage>
        <taxon>Bacteria</taxon>
        <taxon>Bacillati</taxon>
        <taxon>Bacillota</taxon>
        <taxon>Bacilli</taxon>
        <taxon>Bacillales</taxon>
        <taxon>Sporolactobacillaceae</taxon>
        <taxon>Sporolactobacillus</taxon>
    </lineage>
</organism>
<dbReference type="NCBIfam" id="TIGR00099">
    <property type="entry name" value="Cof-subfamily"/>
    <property type="match status" value="1"/>
</dbReference>
<dbReference type="GO" id="GO:0016787">
    <property type="term" value="F:hydrolase activity"/>
    <property type="evidence" value="ECO:0007669"/>
    <property type="project" value="UniProtKB-KW"/>
</dbReference>
<sequence>MNIQTILLDLDGTTLTPDNQVAPELNQYLKKLRAAGKHIFVVTGRAEVDAWDVLPDDFPAEGMVASNGMTIFAGERKIFQSVLPEALVRRLIDWSEKQKMYYQLHPIGGKRAILTRDRDYVMDQIHKEKPASVSINEWRMRRQAVLKDMLWKNTLSEEEIRQIVKMYFFSENVATMNAWKDALGELQNEFSFDFFSSSHNNVELVGKSISKASGIRRLLAHYKLSPDEALAVGDGENDLPMFRIAGYSAAMKNAPEHVKAEAKWVTAASYEENGLYQFLRHIFQI</sequence>
<dbReference type="Gene3D" id="3.30.1240.10">
    <property type="match status" value="1"/>
</dbReference>
<name>A0ABT0MA16_9BACL</name>
<dbReference type="Proteomes" id="UP001203004">
    <property type="component" value="Unassembled WGS sequence"/>
</dbReference>
<dbReference type="PANTHER" id="PTHR10000:SF55">
    <property type="entry name" value="5-AMINO-6-(5-PHOSPHO-D-RIBITYLAMINO)URACIL PHOSPHATASE YCSE"/>
    <property type="match status" value="1"/>
</dbReference>
<keyword evidence="2" id="KW-1185">Reference proteome</keyword>
<keyword evidence="1" id="KW-0378">Hydrolase</keyword>
<dbReference type="InterPro" id="IPR000150">
    <property type="entry name" value="Cof"/>
</dbReference>
<evidence type="ECO:0000313" key="1">
    <source>
        <dbReference type="EMBL" id="MCL1631721.1"/>
    </source>
</evidence>
<dbReference type="RefSeq" id="WP_249100262.1">
    <property type="nucleotide sequence ID" value="NZ_JAMAST010000005.1"/>
</dbReference>
<dbReference type="Pfam" id="PF08282">
    <property type="entry name" value="Hydrolase_3"/>
    <property type="match status" value="1"/>
</dbReference>
<dbReference type="PROSITE" id="PS01229">
    <property type="entry name" value="COF_2"/>
    <property type="match status" value="1"/>
</dbReference>
<accession>A0ABT0MA16</accession>
<proteinExistence type="predicted"/>
<reference evidence="1 2" key="1">
    <citation type="submission" date="2022-05" db="EMBL/GenBank/DDBJ databases">
        <title>Sporolactobacillus sp nov CPB3-1, isolated from tree bark (Mangifera indica L.).</title>
        <authorList>
            <person name="Phuengjayaem S."/>
            <person name="Tanasupawat S."/>
        </authorList>
    </citation>
    <scope>NUCLEOTIDE SEQUENCE [LARGE SCALE GENOMIC DNA]</scope>
    <source>
        <strain evidence="1 2">CPB3-1</strain>
    </source>
</reference>
<dbReference type="EMBL" id="JAMAST010000005">
    <property type="protein sequence ID" value="MCL1631721.1"/>
    <property type="molecule type" value="Genomic_DNA"/>
</dbReference>